<dbReference type="InterPro" id="IPR006595">
    <property type="entry name" value="CTLH_C"/>
</dbReference>
<organism evidence="4 5">
    <name type="scientific">Pichia sorbitophila (strain ATCC MYA-4447 / BCRC 22081 / CBS 7064 / NBRC 10061 / NRRL Y-12695)</name>
    <name type="common">Hybrid yeast</name>
    <dbReference type="NCBI Taxonomy" id="559304"/>
    <lineage>
        <taxon>Eukaryota</taxon>
        <taxon>Fungi</taxon>
        <taxon>Dikarya</taxon>
        <taxon>Ascomycota</taxon>
        <taxon>Saccharomycotina</taxon>
        <taxon>Pichiomycetes</taxon>
        <taxon>Debaryomycetaceae</taxon>
        <taxon>Millerozyma</taxon>
    </lineage>
</organism>
<dbReference type="InterPro" id="IPR050618">
    <property type="entry name" value="Ubq-SigPath_Reg"/>
</dbReference>
<reference evidence="4" key="1">
    <citation type="submission" date="2011-10" db="EMBL/GenBank/DDBJ databases">
        <authorList>
            <person name="Genoscope - CEA"/>
        </authorList>
    </citation>
    <scope>NUCLEOTIDE SEQUENCE</scope>
</reference>
<feature type="domain" description="CTLH" evidence="2">
    <location>
        <begin position="109"/>
        <end position="166"/>
    </location>
</feature>
<gene>
    <name evidence="4" type="primary">Piso0_003799</name>
    <name evidence="3" type="ORF">GNLVRS01_PISO0K02826g</name>
    <name evidence="4" type="ORF">GNLVRS01_PISO0L02827g</name>
</gene>
<dbReference type="PROSITE" id="PS50896">
    <property type="entry name" value="LISH"/>
    <property type="match status" value="1"/>
</dbReference>
<dbReference type="EMBL" id="FO082049">
    <property type="protein sequence ID" value="CCE83227.1"/>
    <property type="molecule type" value="Genomic_DNA"/>
</dbReference>
<dbReference type="EMBL" id="FO082048">
    <property type="protein sequence ID" value="CCE84258.1"/>
    <property type="molecule type" value="Genomic_DNA"/>
</dbReference>
<evidence type="ECO:0000313" key="5">
    <source>
        <dbReference type="Proteomes" id="UP000005222"/>
    </source>
</evidence>
<sequence length="405" mass="46507">MDSLAFVSENKIAKDKIDHLILEYFIQEGYQDAASSFAKEINVSLEGERSGTPANRNYTKELGSVDSSSLNDFMSVVNDSFIKKPDDEEACKLSLGQDHSPKLSWNYSAIARRKEIKYLILKGAITEAIQKINDYFPTVLDSNNLLHFMLLRLNLIEMIRKHKLNSSSSTNIDFEKTFLNEILTFVRENLINKVTYSARLLKELELTMSLLCFNFDTTKSIEDQKDLPAELRDLFNLSMRMQCYRLVNRAIINLYYKEEEDEDNITKGVIKENQGPLDAFHLKTGHSFLGPKSILLDFDSFEQLDKMKQEKNELAEEDNSSDGSEDESPELSYDINKDENIELILNPSEKNDVNDGKQAVQEDLQHLSLESKLERVLRLWAIVEQRLVDLNHGTFKSYDLGDNSL</sequence>
<dbReference type="PROSITE" id="PS50897">
    <property type="entry name" value="CTLH"/>
    <property type="match status" value="1"/>
</dbReference>
<dbReference type="eggNOG" id="KOG2659">
    <property type="taxonomic scope" value="Eukaryota"/>
</dbReference>
<evidence type="ECO:0000259" key="2">
    <source>
        <dbReference type="PROSITE" id="PS50897"/>
    </source>
</evidence>
<dbReference type="Pfam" id="PF08513">
    <property type="entry name" value="LisH"/>
    <property type="match status" value="1"/>
</dbReference>
<dbReference type="Proteomes" id="UP000005222">
    <property type="component" value="Chromosome L"/>
</dbReference>
<dbReference type="HOGENOM" id="CLU_050392_0_0_1"/>
<protein>
    <submittedName>
        <fullName evidence="4">Piso0_003799 protein</fullName>
    </submittedName>
</protein>
<dbReference type="InterPro" id="IPR024964">
    <property type="entry name" value="CTLH/CRA"/>
</dbReference>
<feature type="region of interest" description="Disordered" evidence="1">
    <location>
        <begin position="310"/>
        <end position="331"/>
    </location>
</feature>
<keyword evidence="5" id="KW-1185">Reference proteome</keyword>
<dbReference type="FunCoup" id="G8Y6M8">
    <property type="interactions" value="576"/>
</dbReference>
<dbReference type="InterPro" id="IPR006594">
    <property type="entry name" value="LisH"/>
</dbReference>
<proteinExistence type="predicted"/>
<dbReference type="OMA" id="MIRTHKQ"/>
<evidence type="ECO:0000256" key="1">
    <source>
        <dbReference type="SAM" id="MobiDB-lite"/>
    </source>
</evidence>
<dbReference type="InterPro" id="IPR013144">
    <property type="entry name" value="CRA_dom"/>
</dbReference>
<dbReference type="SMART" id="SM00667">
    <property type="entry name" value="LisH"/>
    <property type="match status" value="1"/>
</dbReference>
<dbReference type="Proteomes" id="UP000005222">
    <property type="component" value="Chromosome K"/>
</dbReference>
<accession>G8Y6M8</accession>
<dbReference type="AlphaFoldDB" id="G8Y6M8"/>
<name>G8Y6M8_PICSO</name>
<dbReference type="SMART" id="SM00757">
    <property type="entry name" value="CRA"/>
    <property type="match status" value="1"/>
</dbReference>
<dbReference type="InParanoid" id="G8Y6M8"/>
<evidence type="ECO:0000313" key="4">
    <source>
        <dbReference type="EMBL" id="CCE84258.1"/>
    </source>
</evidence>
<dbReference type="Pfam" id="PF10607">
    <property type="entry name" value="CTLH"/>
    <property type="match status" value="1"/>
</dbReference>
<dbReference type="OrthoDB" id="2415936at2759"/>
<dbReference type="STRING" id="559304.G8Y6M8"/>
<feature type="compositionally biased region" description="Acidic residues" evidence="1">
    <location>
        <begin position="315"/>
        <end position="329"/>
    </location>
</feature>
<reference evidence="5" key="2">
    <citation type="journal article" date="2012" name="G3 (Bethesda)">
        <title>Pichia sorbitophila, an interspecies yeast hybrid reveals early steps of genome resolution following polyploidization.</title>
        <authorList>
            <person name="Leh Louis V."/>
            <person name="Despons L."/>
            <person name="Friedrich A."/>
            <person name="Martin T."/>
            <person name="Durrens P."/>
            <person name="Casaregola S."/>
            <person name="Neuveglise C."/>
            <person name="Fairhead C."/>
            <person name="Marck C."/>
            <person name="Cruz J.A."/>
            <person name="Straub M.L."/>
            <person name="Kugler V."/>
            <person name="Sacerdot C."/>
            <person name="Uzunov Z."/>
            <person name="Thierry A."/>
            <person name="Weiss S."/>
            <person name="Bleykasten C."/>
            <person name="De Montigny J."/>
            <person name="Jacques N."/>
            <person name="Jung P."/>
            <person name="Lemaire M."/>
            <person name="Mallet S."/>
            <person name="Morel G."/>
            <person name="Richard G.F."/>
            <person name="Sarkar A."/>
            <person name="Savel G."/>
            <person name="Schacherer J."/>
            <person name="Seret M.L."/>
            <person name="Talla E."/>
            <person name="Samson G."/>
            <person name="Jubin C."/>
            <person name="Poulain J."/>
            <person name="Vacherie B."/>
            <person name="Barbe V."/>
            <person name="Pelletier E."/>
            <person name="Sherman D.J."/>
            <person name="Westhof E."/>
            <person name="Weissenbach J."/>
            <person name="Baret P.V."/>
            <person name="Wincker P."/>
            <person name="Gaillardin C."/>
            <person name="Dujon B."/>
            <person name="Souciet J.L."/>
        </authorList>
    </citation>
    <scope>NUCLEOTIDE SEQUENCE [LARGE SCALE GENOMIC DNA]</scope>
    <source>
        <strain evidence="5">ATCC MYA-4447 / BCRC 22081 / CBS 7064 / NBRC 10061 / NRRL Y-12695</strain>
    </source>
</reference>
<dbReference type="SMART" id="SM00668">
    <property type="entry name" value="CTLH"/>
    <property type="match status" value="1"/>
</dbReference>
<dbReference type="PANTHER" id="PTHR12864">
    <property type="entry name" value="RAN BINDING PROTEIN 9-RELATED"/>
    <property type="match status" value="1"/>
</dbReference>
<evidence type="ECO:0000313" key="3">
    <source>
        <dbReference type="EMBL" id="CCE83227.1"/>
    </source>
</evidence>